<dbReference type="GO" id="GO:0046872">
    <property type="term" value="F:metal ion binding"/>
    <property type="evidence" value="ECO:0007669"/>
    <property type="project" value="UniProtKB-UniRule"/>
</dbReference>
<keyword evidence="3" id="KW-0963">Cytoplasm</keyword>
<keyword evidence="3" id="KW-0479">Metal-binding</keyword>
<dbReference type="PANTHER" id="PTHR13932">
    <property type="entry name" value="COPROPORPHYRINIGEN III OXIDASE"/>
    <property type="match status" value="1"/>
</dbReference>
<dbReference type="GO" id="GO:0051539">
    <property type="term" value="F:4 iron, 4 sulfur cluster binding"/>
    <property type="evidence" value="ECO:0007669"/>
    <property type="project" value="UniProtKB-UniRule"/>
</dbReference>
<dbReference type="PANTHER" id="PTHR13932:SF5">
    <property type="entry name" value="RADICAL S-ADENOSYL METHIONINE DOMAIN-CONTAINING PROTEIN 1, MITOCHONDRIAL"/>
    <property type="match status" value="1"/>
</dbReference>
<evidence type="ECO:0000256" key="3">
    <source>
        <dbReference type="RuleBase" id="RU364116"/>
    </source>
</evidence>
<keyword evidence="3" id="KW-0411">Iron-sulfur</keyword>
<comment type="similarity">
    <text evidence="1">Belongs to the anaerobic coproporphyrinogen-III oxidase family. HemW subfamily.</text>
</comment>
<keyword evidence="3" id="KW-0949">S-adenosyl-L-methionine</keyword>
<dbReference type="SFLD" id="SFLDF00562">
    <property type="entry name" value="HemN-like__clustered_with_heat"/>
    <property type="match status" value="1"/>
</dbReference>
<dbReference type="KEGG" id="pmj:P9211_13591"/>
<dbReference type="GO" id="GO:0006779">
    <property type="term" value="P:porphyrin-containing compound biosynthetic process"/>
    <property type="evidence" value="ECO:0007669"/>
    <property type="project" value="InterPro"/>
</dbReference>
<comment type="function">
    <text evidence="3">Probably acts as a heme chaperone, transferring heme to an unknown acceptor. Binds one molecule of heme per monomer, possibly covalently. Binds 1 [4Fe-4S] cluster. The cluster is coordinated with 3 cysteines and an exchangeable S-adenosyl-L-methionine.</text>
</comment>
<dbReference type="Gene3D" id="3.30.750.200">
    <property type="match status" value="1"/>
</dbReference>
<dbReference type="SUPFAM" id="SSF102114">
    <property type="entry name" value="Radical SAM enzymes"/>
    <property type="match status" value="1"/>
</dbReference>
<dbReference type="InterPro" id="IPR006638">
    <property type="entry name" value="Elp3/MiaA/NifB-like_rSAM"/>
</dbReference>
<keyword evidence="3" id="KW-0408">Iron</keyword>
<reference evidence="5 6" key="1">
    <citation type="journal article" date="2007" name="PLoS Genet.">
        <title>Patterns and implications of gene gain and loss in the evolution of Prochlorococcus.</title>
        <authorList>
            <person name="Kettler G.C."/>
            <person name="Martiny A.C."/>
            <person name="Huang K."/>
            <person name="Zucker J."/>
            <person name="Coleman M.L."/>
            <person name="Rodrigue S."/>
            <person name="Chen F."/>
            <person name="Lapidus A."/>
            <person name="Ferriera S."/>
            <person name="Johnson J."/>
            <person name="Steglich C."/>
            <person name="Church G.M."/>
            <person name="Richardson P."/>
            <person name="Chisholm S.W."/>
        </authorList>
    </citation>
    <scope>NUCLEOTIDE SEQUENCE [LARGE SCALE GENOMIC DNA]</scope>
    <source>
        <strain evidence="6">MIT 9211</strain>
    </source>
</reference>
<dbReference type="PROSITE" id="PS51918">
    <property type="entry name" value="RADICAL_SAM"/>
    <property type="match status" value="1"/>
</dbReference>
<dbReference type="STRING" id="93059.P9211_13591"/>
<dbReference type="GO" id="GO:0004109">
    <property type="term" value="F:coproporphyrinogen oxidase activity"/>
    <property type="evidence" value="ECO:0007669"/>
    <property type="project" value="InterPro"/>
</dbReference>
<dbReference type="InterPro" id="IPR007197">
    <property type="entry name" value="rSAM"/>
</dbReference>
<dbReference type="eggNOG" id="COG0635">
    <property type="taxonomic scope" value="Bacteria"/>
</dbReference>
<dbReference type="AlphaFoldDB" id="A9BBS8"/>
<dbReference type="Pfam" id="PF04055">
    <property type="entry name" value="Radical_SAM"/>
    <property type="match status" value="1"/>
</dbReference>
<dbReference type="RefSeq" id="WP_012195911.1">
    <property type="nucleotide sequence ID" value="NC_009976.1"/>
</dbReference>
<evidence type="ECO:0000259" key="4">
    <source>
        <dbReference type="PROSITE" id="PS51918"/>
    </source>
</evidence>
<feature type="domain" description="Radical SAM core" evidence="4">
    <location>
        <begin position="1"/>
        <end position="243"/>
    </location>
</feature>
<dbReference type="SFLD" id="SFLDG01065">
    <property type="entry name" value="anaerobic_coproporphyrinogen-I"/>
    <property type="match status" value="1"/>
</dbReference>
<comment type="subcellular location">
    <subcellularLocation>
        <location evidence="3">Cytoplasm</location>
    </subcellularLocation>
</comment>
<dbReference type="InterPro" id="IPR058240">
    <property type="entry name" value="rSAM_sf"/>
</dbReference>
<dbReference type="EMBL" id="CP000878">
    <property type="protein sequence ID" value="ABX09290.1"/>
    <property type="molecule type" value="Genomic_DNA"/>
</dbReference>
<keyword evidence="6" id="KW-1185">Reference proteome</keyword>
<proteinExistence type="inferred from homology"/>
<keyword evidence="3" id="KW-0004">4Fe-4S</keyword>
<gene>
    <name evidence="5" type="primary">hemN</name>
    <name evidence="5" type="ordered locus">P9211_13591</name>
</gene>
<dbReference type="Proteomes" id="UP000000788">
    <property type="component" value="Chromosome"/>
</dbReference>
<dbReference type="InterPro" id="IPR034505">
    <property type="entry name" value="Coproporphyrinogen-III_oxidase"/>
</dbReference>
<dbReference type="SMART" id="SM00729">
    <property type="entry name" value="Elp3"/>
    <property type="match status" value="1"/>
</dbReference>
<dbReference type="CDD" id="cd01335">
    <property type="entry name" value="Radical_SAM"/>
    <property type="match status" value="1"/>
</dbReference>
<dbReference type="NCBIfam" id="TIGR00539">
    <property type="entry name" value="hemN_rel"/>
    <property type="match status" value="1"/>
</dbReference>
<sequence length="415" mass="47202">MKEPRSAYLHIPFCHRRCFYCDFPIVPLGDKARGEGAAGSKSIKSYLKLLFREISLAPQASPLSTVYIGGGTPSLLTPNQLGDLLQHLFDHFGLQDGAEVTVEVDPASFNEEDLREYLEIGITRLSLGAQSFDNEALSMLGRRHDSSQLFDSCQWIKKAYSQGNLFSWSLDLIQNLPKQNLFTWEQQLKKLLEISPPHLSIYDLSIEEGTVFAWRQSRGELNLPSDEFAADITSLTSSILQEAGYSRYEISNFALPGHTSRHNRVYWSGARWWGFGLGATSCPWGKRLERPKTRAAYEAWLLKQELEGIDKSLLPTNQSSIDLDELFLVGLRRREGINFEEMAIEWGWDQTHSNIFLKELENHWNGAIEKGWLKRQGKRFVLTDPVGMNVSNQVLVEMLLWWDSLPKSAVAQPSF</sequence>
<protein>
    <recommendedName>
        <fullName evidence="2 3">Heme chaperone HemW</fullName>
    </recommendedName>
</protein>
<dbReference type="InterPro" id="IPR004559">
    <property type="entry name" value="HemW-like"/>
</dbReference>
<dbReference type="HOGENOM" id="CLU_027579_1_1_3"/>
<name>A9BBS8_PROM4</name>
<evidence type="ECO:0000313" key="6">
    <source>
        <dbReference type="Proteomes" id="UP000000788"/>
    </source>
</evidence>
<keyword evidence="3" id="KW-0143">Chaperone</keyword>
<evidence type="ECO:0000256" key="2">
    <source>
        <dbReference type="ARBA" id="ARBA00017228"/>
    </source>
</evidence>
<evidence type="ECO:0000313" key="5">
    <source>
        <dbReference type="EMBL" id="ABX09290.1"/>
    </source>
</evidence>
<accession>A9BBS8</accession>
<keyword evidence="3" id="KW-0349">Heme</keyword>
<dbReference type="OrthoDB" id="9808022at2"/>
<keyword evidence="5" id="KW-0560">Oxidoreductase</keyword>
<dbReference type="GO" id="GO:0005737">
    <property type="term" value="C:cytoplasm"/>
    <property type="evidence" value="ECO:0007669"/>
    <property type="project" value="UniProtKB-SubCell"/>
</dbReference>
<dbReference type="SFLD" id="SFLDS00029">
    <property type="entry name" value="Radical_SAM"/>
    <property type="match status" value="1"/>
</dbReference>
<organism evidence="5 6">
    <name type="scientific">Prochlorococcus marinus (strain MIT 9211)</name>
    <dbReference type="NCBI Taxonomy" id="93059"/>
    <lineage>
        <taxon>Bacteria</taxon>
        <taxon>Bacillati</taxon>
        <taxon>Cyanobacteriota</taxon>
        <taxon>Cyanophyceae</taxon>
        <taxon>Synechococcales</taxon>
        <taxon>Prochlorococcaceae</taxon>
        <taxon>Prochlorococcus</taxon>
    </lineage>
</organism>
<evidence type="ECO:0000256" key="1">
    <source>
        <dbReference type="ARBA" id="ARBA00006100"/>
    </source>
</evidence>